<keyword evidence="1" id="KW-0812">Transmembrane</keyword>
<feature type="transmembrane region" description="Helical" evidence="1">
    <location>
        <begin position="37"/>
        <end position="56"/>
    </location>
</feature>
<dbReference type="Proteomes" id="UP000243535">
    <property type="component" value="Unassembled WGS sequence"/>
</dbReference>
<accession>A0A0K6GY31</accession>
<dbReference type="STRING" id="375574.GCA_001418035_01559"/>
<feature type="transmembrane region" description="Helical" evidence="1">
    <location>
        <begin position="87"/>
        <end position="104"/>
    </location>
</feature>
<keyword evidence="1" id="KW-0472">Membrane</keyword>
<evidence type="ECO:0000313" key="2">
    <source>
        <dbReference type="EMBL" id="CUA83485.1"/>
    </source>
</evidence>
<evidence type="ECO:0000256" key="1">
    <source>
        <dbReference type="SAM" id="Phobius"/>
    </source>
</evidence>
<evidence type="ECO:0000313" key="3">
    <source>
        <dbReference type="Proteomes" id="UP000243535"/>
    </source>
</evidence>
<sequence>MTTFWMLAGMAVLTFLIRASFLVFGRGLRFPAWLHEALHYVPPAVLSALVVPMALAPRGTLDIGWDNAYLAGTLAAGLVALRSRHTLLAIVAGFVVYVLWRLVLAG</sequence>
<dbReference type="EMBL" id="CYHA01000003">
    <property type="protein sequence ID" value="CUA83485.1"/>
    <property type="molecule type" value="Genomic_DNA"/>
</dbReference>
<dbReference type="Pfam" id="PF05437">
    <property type="entry name" value="AzlD"/>
    <property type="match status" value="1"/>
</dbReference>
<proteinExistence type="predicted"/>
<organism evidence="2 3">
    <name type="scientific">Gulbenkiania indica</name>
    <dbReference type="NCBI Taxonomy" id="375574"/>
    <lineage>
        <taxon>Bacteria</taxon>
        <taxon>Pseudomonadati</taxon>
        <taxon>Pseudomonadota</taxon>
        <taxon>Betaproteobacteria</taxon>
        <taxon>Neisseriales</taxon>
        <taxon>Chromobacteriaceae</taxon>
        <taxon>Gulbenkiania</taxon>
    </lineage>
</organism>
<dbReference type="AlphaFoldDB" id="A0A0K6GY31"/>
<reference evidence="3" key="1">
    <citation type="submission" date="2015-08" db="EMBL/GenBank/DDBJ databases">
        <authorList>
            <person name="Varghese N."/>
        </authorList>
    </citation>
    <scope>NUCLEOTIDE SEQUENCE [LARGE SCALE GENOMIC DNA]</scope>
    <source>
        <strain evidence="3">DSM 17901</strain>
    </source>
</reference>
<name>A0A0K6GY31_9NEIS</name>
<protein>
    <submittedName>
        <fullName evidence="2">Branched-chain amino acid transport protein</fullName>
    </submittedName>
</protein>
<keyword evidence="3" id="KW-1185">Reference proteome</keyword>
<dbReference type="RefSeq" id="WP_054285242.1">
    <property type="nucleotide sequence ID" value="NZ_CYHA01000003.1"/>
</dbReference>
<dbReference type="OrthoDB" id="515103at2"/>
<gene>
    <name evidence="2" type="ORF">Ga0061063_1767</name>
</gene>
<keyword evidence="1" id="KW-1133">Transmembrane helix</keyword>
<dbReference type="InterPro" id="IPR008407">
    <property type="entry name" value="Brnchd-chn_aa_trnsp_AzlD"/>
</dbReference>